<dbReference type="SUPFAM" id="SSF117074">
    <property type="entry name" value="Hypothetical protein PA1324"/>
    <property type="match status" value="1"/>
</dbReference>
<evidence type="ECO:0000313" key="4">
    <source>
        <dbReference type="EMBL" id="QDV23232.1"/>
    </source>
</evidence>
<keyword evidence="5" id="KW-1185">Reference proteome</keyword>
<dbReference type="Pfam" id="PF16370">
    <property type="entry name" value="MetallophosC"/>
    <property type="match status" value="1"/>
</dbReference>
<feature type="domain" description="Calcineurin-like phosphoesterase C-terminal" evidence="2">
    <location>
        <begin position="389"/>
        <end position="553"/>
    </location>
</feature>
<reference evidence="4 5" key="1">
    <citation type="submission" date="2019-02" db="EMBL/GenBank/DDBJ databases">
        <title>Deep-cultivation of Planctomycetes and their phenomic and genomic characterization uncovers novel biology.</title>
        <authorList>
            <person name="Wiegand S."/>
            <person name="Jogler M."/>
            <person name="Boedeker C."/>
            <person name="Pinto D."/>
            <person name="Vollmers J."/>
            <person name="Rivas-Marin E."/>
            <person name="Kohn T."/>
            <person name="Peeters S.H."/>
            <person name="Heuer A."/>
            <person name="Rast P."/>
            <person name="Oberbeckmann S."/>
            <person name="Bunk B."/>
            <person name="Jeske O."/>
            <person name="Meyerdierks A."/>
            <person name="Storesund J.E."/>
            <person name="Kallscheuer N."/>
            <person name="Luecker S."/>
            <person name="Lage O.M."/>
            <person name="Pohl T."/>
            <person name="Merkel B.J."/>
            <person name="Hornburger P."/>
            <person name="Mueller R.-W."/>
            <person name="Bruemmer F."/>
            <person name="Labrenz M."/>
            <person name="Spormann A.M."/>
            <person name="Op den Camp H."/>
            <person name="Overmann J."/>
            <person name="Amann R."/>
            <person name="Jetten M.S.M."/>
            <person name="Mascher T."/>
            <person name="Medema M.H."/>
            <person name="Devos D.P."/>
            <person name="Kaster A.-K."/>
            <person name="Ovreas L."/>
            <person name="Rohde M."/>
            <person name="Galperin M.Y."/>
            <person name="Jogler C."/>
        </authorList>
    </citation>
    <scope>NUCLEOTIDE SEQUENCE [LARGE SCALE GENOMIC DNA]</scope>
    <source>
        <strain evidence="4 5">Q31a</strain>
    </source>
</reference>
<dbReference type="Pfam" id="PF16371">
    <property type="entry name" value="MetallophosN"/>
    <property type="match status" value="1"/>
</dbReference>
<dbReference type="PANTHER" id="PTHR43143:SF6">
    <property type="entry name" value="BLL3016 PROTEIN"/>
    <property type="match status" value="1"/>
</dbReference>
<organism evidence="4 5">
    <name type="scientific">Aureliella helgolandensis</name>
    <dbReference type="NCBI Taxonomy" id="2527968"/>
    <lineage>
        <taxon>Bacteria</taxon>
        <taxon>Pseudomonadati</taxon>
        <taxon>Planctomycetota</taxon>
        <taxon>Planctomycetia</taxon>
        <taxon>Pirellulales</taxon>
        <taxon>Pirellulaceae</taxon>
        <taxon>Aureliella</taxon>
    </lineage>
</organism>
<dbReference type="InterPro" id="IPR013783">
    <property type="entry name" value="Ig-like_fold"/>
</dbReference>
<dbReference type="PANTHER" id="PTHR43143">
    <property type="entry name" value="METALLOPHOSPHOESTERASE, CALCINEURIN SUPERFAMILY"/>
    <property type="match status" value="1"/>
</dbReference>
<dbReference type="InterPro" id="IPR032288">
    <property type="entry name" value="Metallophos_C"/>
</dbReference>
<name>A0A518G3R6_9BACT</name>
<evidence type="ECO:0000313" key="5">
    <source>
        <dbReference type="Proteomes" id="UP000318017"/>
    </source>
</evidence>
<evidence type="ECO:0000259" key="2">
    <source>
        <dbReference type="Pfam" id="PF16370"/>
    </source>
</evidence>
<dbReference type="Gene3D" id="3.60.21.10">
    <property type="match status" value="1"/>
</dbReference>
<dbReference type="InterPro" id="IPR029052">
    <property type="entry name" value="Metallo-depent_PP-like"/>
</dbReference>
<feature type="region of interest" description="Disordered" evidence="1">
    <location>
        <begin position="561"/>
        <end position="591"/>
    </location>
</feature>
<dbReference type="KEGG" id="ahel:Q31a_15300"/>
<dbReference type="Gene3D" id="2.60.40.10">
    <property type="entry name" value="Immunoglobulins"/>
    <property type="match status" value="1"/>
</dbReference>
<protein>
    <submittedName>
        <fullName evidence="4">Calcineurin-like phosphoesterase</fullName>
    </submittedName>
</protein>
<evidence type="ECO:0000259" key="3">
    <source>
        <dbReference type="Pfam" id="PF16371"/>
    </source>
</evidence>
<dbReference type="Proteomes" id="UP000318017">
    <property type="component" value="Chromosome"/>
</dbReference>
<evidence type="ECO:0000256" key="1">
    <source>
        <dbReference type="SAM" id="MobiDB-lite"/>
    </source>
</evidence>
<dbReference type="AlphaFoldDB" id="A0A518G3R6"/>
<accession>A0A518G3R6</accession>
<dbReference type="SUPFAM" id="SSF56300">
    <property type="entry name" value="Metallo-dependent phosphatases"/>
    <property type="match status" value="1"/>
</dbReference>
<feature type="domain" description="Calcineurin-like phosphoesterase N-terminal" evidence="3">
    <location>
        <begin position="85"/>
        <end position="147"/>
    </location>
</feature>
<sequence>MGLKHNLEALGKTNMPFQRVNAMSLTGWLRCLTIAGGLSAAGDLPALHAHEPQLRTGGAASSDPHEHATGYVYHDLNGNQTREAGEVGLEGIKVSNGRDIVTTDAEGRYEIGVDEDTIVFVIKPRGFISPLNELNLPQFYYIHKPAGSPASAFPGVSPTGALPESVDFALQSNEEPSQFKALLFGDTQPRNVQEVEYMAHDIVEQVVAENAHGASLGVTLGDIVFNDLSVFGPHNQAVALIGIPWFNVIGNHDINLDAADDRHSDETFESHYGPSYYSFDYGTVHFLALDDVMWHGPEEGRRGNYTGGLGEAQMEFIRNDLKMIPEDQLVVLMMHIPLVDVEDRQELYRLIEQRPFAMSMSAHTHYLRHRFIGQEDGWMGPEPHHHLVNVTVCGSWWRGTPDELGIPNATMSDGGPNGYSIISFDGTDYDLEFRAARRPENHQMNIYLPQEIATIDAITTAVVVNVFNGSEKSTTRMRILPDGEWKPMERVDGVDPFYTDMKKLEAGPFPLPGTPLPGPSITDHLWRAFLPAVLPVGTHMVEVETTDMDGHVYTDHESLRVVALPRPTTPPENAERTSAGSSRSRGRGRPQ</sequence>
<dbReference type="EMBL" id="CP036298">
    <property type="protein sequence ID" value="QDV23232.1"/>
    <property type="molecule type" value="Genomic_DNA"/>
</dbReference>
<dbReference type="InterPro" id="IPR032285">
    <property type="entry name" value="Metallophos_N"/>
</dbReference>
<gene>
    <name evidence="4" type="ORF">Q31a_15300</name>
</gene>
<proteinExistence type="predicted"/>
<dbReference type="InterPro" id="IPR051918">
    <property type="entry name" value="STPP_CPPED1"/>
</dbReference>